<feature type="region of interest" description="Disordered" evidence="1">
    <location>
        <begin position="651"/>
        <end position="680"/>
    </location>
</feature>
<evidence type="ECO:0000256" key="1">
    <source>
        <dbReference type="SAM" id="MobiDB-lite"/>
    </source>
</evidence>
<dbReference type="PROSITE" id="PS50994">
    <property type="entry name" value="INTEGRASE"/>
    <property type="match status" value="1"/>
</dbReference>
<reference evidence="3" key="1">
    <citation type="submission" date="2023-10" db="EMBL/GenBank/DDBJ databases">
        <authorList>
            <person name="Chen Y."/>
            <person name="Shah S."/>
            <person name="Dougan E. K."/>
            <person name="Thang M."/>
            <person name="Chan C."/>
        </authorList>
    </citation>
    <scope>NUCLEOTIDE SEQUENCE [LARGE SCALE GENOMIC DNA]</scope>
</reference>
<gene>
    <name evidence="3" type="ORF">PCOR1329_LOCUS27708</name>
</gene>
<dbReference type="InterPro" id="IPR012337">
    <property type="entry name" value="RNaseH-like_sf"/>
</dbReference>
<dbReference type="PANTHER" id="PTHR37984">
    <property type="entry name" value="PROTEIN CBG26694"/>
    <property type="match status" value="1"/>
</dbReference>
<dbReference type="Gene3D" id="3.30.420.10">
    <property type="entry name" value="Ribonuclease H-like superfamily/Ribonuclease H"/>
    <property type="match status" value="1"/>
</dbReference>
<dbReference type="InterPro" id="IPR036397">
    <property type="entry name" value="RNaseH_sf"/>
</dbReference>
<dbReference type="Proteomes" id="UP001189429">
    <property type="component" value="Unassembled WGS sequence"/>
</dbReference>
<accession>A0ABN9S9D8</accession>
<name>A0ABN9S9D8_9DINO</name>
<feature type="region of interest" description="Disordered" evidence="1">
    <location>
        <begin position="1"/>
        <end position="67"/>
    </location>
</feature>
<feature type="non-terminal residue" evidence="3">
    <location>
        <position position="1"/>
    </location>
</feature>
<organism evidence="3 4">
    <name type="scientific">Prorocentrum cordatum</name>
    <dbReference type="NCBI Taxonomy" id="2364126"/>
    <lineage>
        <taxon>Eukaryota</taxon>
        <taxon>Sar</taxon>
        <taxon>Alveolata</taxon>
        <taxon>Dinophyceae</taxon>
        <taxon>Prorocentrales</taxon>
        <taxon>Prorocentraceae</taxon>
        <taxon>Prorocentrum</taxon>
    </lineage>
</organism>
<keyword evidence="4" id="KW-1185">Reference proteome</keyword>
<dbReference type="PANTHER" id="PTHR37984:SF5">
    <property type="entry name" value="PROTEIN NYNRIN-LIKE"/>
    <property type="match status" value="1"/>
</dbReference>
<feature type="compositionally biased region" description="Basic and acidic residues" evidence="1">
    <location>
        <begin position="26"/>
        <end position="39"/>
    </location>
</feature>
<dbReference type="InterPro" id="IPR050951">
    <property type="entry name" value="Retrovirus_Pol_polyprotein"/>
</dbReference>
<dbReference type="EMBL" id="CAUYUJ010010071">
    <property type="protein sequence ID" value="CAK0828505.1"/>
    <property type="molecule type" value="Genomic_DNA"/>
</dbReference>
<comment type="caution">
    <text evidence="3">The sequence shown here is derived from an EMBL/GenBank/DDBJ whole genome shotgun (WGS) entry which is preliminary data.</text>
</comment>
<proteinExistence type="predicted"/>
<evidence type="ECO:0000313" key="3">
    <source>
        <dbReference type="EMBL" id="CAK0828505.1"/>
    </source>
</evidence>
<sequence>AGESEEEETPCPGTDQMSKADLMFDQTRDSTKRRADPPTRRKKKEPPPGRGARGSLRPATDVPPGDDDVITFGIDVEYHKEEINLKDYSWVLEQVTEAGVATDLYVKQLIEFCTEEDSQLGKVAEERKDAEIIRITRKDADLSTKNGLELAKNLAVKNPGADIWGSLPCTAVSALRNGYIGRQEGQYWTKLEARKKNIKKIVNHFVEVSRIVKDNGGDVHFEWPRNCHGWKYFPELTEFFDELGMERVNFAGCHVGVVNTKGEPIHKPWTLWTSRKKLATALSGKRCPDPQGHGHAECCGKDATLSGKYPARMARIIWRNIVEPPKLTGLIEELRQEEALANDNKDMFDHESELELTSDEQQQWNDLPALKQNELMRAVMRLHRNTGHRPPRVMIRILRRRGASATTFAAVKQIKCSSCIENQVHRPRPTAVLDPARDLWQVVGIDVKEIVGNDQIKQEYLVIMDEASKLTLAVKIFSVPAQESRNCTAKEMLNAFRGHWSDRYGMPSALRLDPEGAFVSHEFYDSIAGEGVQVAPCATQAHWQNGIAERAIKTVFECAKAMHRDHETDLKAAVHAAVEAHNTGERVDGYSPSQSAFGRDNNWSGTLKKEDHLDVVKCTNQSYMENLSRRAPAPKIIGERILKQQQGEVISADKGDGPMNEETYTPETTARAPEDGDKEEPEFEGLISKLEKTTMGRITVIKYEDGSEETVKGDNWNANGKSTRSTGRRWTGRTYLFPIADKPEEMKVDQNNKEVIHEEAKKTVVEQVPETHEDNETDQPSMGDIESEKVKTTKQTFAGEADLRRRIVEKRKVKTDLFEKTKRRVRMRTNFGPALRSYCAFFNDRLADGYQLDGEDLEIPTGTDYVEVALEAFDANSMRKFTRQPEQYITKAMKKGRSEASVKHMTDEQTSLMKGAKLVEARDWVANDVLERARNMIFQMTAMKKWKLKKGDVKAAFLQGKGMPDDKPTYIEANDELAEEFGVPRGTAVRLKKAVHGLCQAPKSRHESVDTLMEQLGGQRCVSDSCVWLFSGENDNVFGVLGTRVGDFLIAGDGGVRWREIEAKLQKAFRWTPWEERSFKQTGLSVTQMACSEITIHQKEFIDNITEINIGQERRKQRDQKLTDKEMTMLRGALGEIQWVAMQTMPKYQAQCSIFQSSGPTATVETLFGINKLVRQMKNDQGYKLKFESFEGEGVVAGWSDAARANRPDGLPTGGCVIGIAPADILNGKRAPVGWVSHRSGKLQRVARSSLAAEVQALTVTEDELFMVRMTRAELNGFASDVAMGTASESKTTKPMLEGARQVRSRLRADAKSIYDCLARQVQMQSLAEKRTALELMAFEKCINETELIVRWRHSEANPADSLTKTTATGPIDLHMKTWSWALVDDDEQLSAKKRKERGMS</sequence>
<feature type="non-terminal residue" evidence="3">
    <location>
        <position position="1401"/>
    </location>
</feature>
<protein>
    <recommendedName>
        <fullName evidence="2">Integrase catalytic domain-containing protein</fullName>
    </recommendedName>
</protein>
<feature type="domain" description="Integrase catalytic" evidence="2">
    <location>
        <begin position="431"/>
        <end position="600"/>
    </location>
</feature>
<dbReference type="SUPFAM" id="SSF53098">
    <property type="entry name" value="Ribonuclease H-like"/>
    <property type="match status" value="1"/>
</dbReference>
<dbReference type="InterPro" id="IPR001584">
    <property type="entry name" value="Integrase_cat-core"/>
</dbReference>
<evidence type="ECO:0000313" key="4">
    <source>
        <dbReference type="Proteomes" id="UP001189429"/>
    </source>
</evidence>
<evidence type="ECO:0000259" key="2">
    <source>
        <dbReference type="PROSITE" id="PS50994"/>
    </source>
</evidence>